<organism evidence="2 3">
    <name type="scientific">Apatococcus lobatus</name>
    <dbReference type="NCBI Taxonomy" id="904363"/>
    <lineage>
        <taxon>Eukaryota</taxon>
        <taxon>Viridiplantae</taxon>
        <taxon>Chlorophyta</taxon>
        <taxon>core chlorophytes</taxon>
        <taxon>Trebouxiophyceae</taxon>
        <taxon>Chlorellales</taxon>
        <taxon>Chlorellaceae</taxon>
        <taxon>Apatococcus</taxon>
    </lineage>
</organism>
<accession>A0AAW1QH95</accession>
<proteinExistence type="predicted"/>
<protein>
    <submittedName>
        <fullName evidence="2">Uncharacterized protein</fullName>
    </submittedName>
</protein>
<feature type="compositionally biased region" description="Basic and acidic residues" evidence="1">
    <location>
        <begin position="357"/>
        <end position="366"/>
    </location>
</feature>
<dbReference type="AlphaFoldDB" id="A0AAW1QH95"/>
<evidence type="ECO:0000313" key="2">
    <source>
        <dbReference type="EMBL" id="KAK9820804.1"/>
    </source>
</evidence>
<feature type="compositionally biased region" description="Polar residues" evidence="1">
    <location>
        <begin position="289"/>
        <end position="301"/>
    </location>
</feature>
<feature type="region of interest" description="Disordered" evidence="1">
    <location>
        <begin position="108"/>
        <end position="180"/>
    </location>
</feature>
<feature type="region of interest" description="Disordered" evidence="1">
    <location>
        <begin position="196"/>
        <end position="302"/>
    </location>
</feature>
<dbReference type="Proteomes" id="UP001438707">
    <property type="component" value="Unassembled WGS sequence"/>
</dbReference>
<comment type="caution">
    <text evidence="2">The sequence shown here is derived from an EMBL/GenBank/DDBJ whole genome shotgun (WGS) entry which is preliminary data.</text>
</comment>
<dbReference type="EMBL" id="JALJOS010000043">
    <property type="protein sequence ID" value="KAK9820804.1"/>
    <property type="molecule type" value="Genomic_DNA"/>
</dbReference>
<name>A0AAW1QH95_9CHLO</name>
<feature type="compositionally biased region" description="Basic and acidic residues" evidence="1">
    <location>
        <begin position="216"/>
        <end position="227"/>
    </location>
</feature>
<feature type="compositionally biased region" description="Low complexity" evidence="1">
    <location>
        <begin position="59"/>
        <end position="73"/>
    </location>
</feature>
<reference evidence="2 3" key="1">
    <citation type="journal article" date="2024" name="Nat. Commun.">
        <title>Phylogenomics reveals the evolutionary origins of lichenization in chlorophyte algae.</title>
        <authorList>
            <person name="Puginier C."/>
            <person name="Libourel C."/>
            <person name="Otte J."/>
            <person name="Skaloud P."/>
            <person name="Haon M."/>
            <person name="Grisel S."/>
            <person name="Petersen M."/>
            <person name="Berrin J.G."/>
            <person name="Delaux P.M."/>
            <person name="Dal Grande F."/>
            <person name="Keller J."/>
        </authorList>
    </citation>
    <scope>NUCLEOTIDE SEQUENCE [LARGE SCALE GENOMIC DNA]</scope>
    <source>
        <strain evidence="2 3">SAG 2145</strain>
    </source>
</reference>
<feature type="region of interest" description="Disordered" evidence="1">
    <location>
        <begin position="336"/>
        <end position="366"/>
    </location>
</feature>
<evidence type="ECO:0000256" key="1">
    <source>
        <dbReference type="SAM" id="MobiDB-lite"/>
    </source>
</evidence>
<gene>
    <name evidence="2" type="ORF">WJX74_005792</name>
</gene>
<feature type="region of interest" description="Disordered" evidence="1">
    <location>
        <begin position="53"/>
        <end position="73"/>
    </location>
</feature>
<keyword evidence="3" id="KW-1185">Reference proteome</keyword>
<sequence length="515" mass="54712">MSWTEERILAHRHNRTDRLASLLLPGCGPAAFDIRQACASLADLINPLPSGSAPKVCESPQPQLSAQQQQQQPLLRTKENVGLHGALEAAPQESQGLQLTGKQSDKLVQGLGGAGHACHRTSKLVPPMGTDKTLLVSDSTQQSARQHDQGSRRGCPERQGAAQSLSCQEPGKESSHETAAASIPDGVGLSLWGSPCSVESSKRKSQRSPTSAACLDRPEEARLKRDSAQQPQANEQGSKDAAQGCSRSFPYDISPKPARMHGKEIPPPDQPTQSTMHAGPDAAAAGLHTTDSNLGPEQTGQLGEHGLATQCRATSVSHEGDVCNAECPDAIHQQQQQQQASCPRRERSDALAAAQKPADKDSGQHAEVLDSHAGGLEHDGGECLSSRDNDGHTVSCNLGTAAQAAMRGGRQSKRHRAAPSRLGQGSEANWFRDKGHAVVPSQPHGSIAKGMAALTGKKRNLQVSWSKAWSPLDDANKLPDYLEGENGISLESQRFGFLRDAIQVKGWAGRRSPSP</sequence>
<feature type="region of interest" description="Disordered" evidence="1">
    <location>
        <begin position="403"/>
        <end position="427"/>
    </location>
</feature>
<feature type="compositionally biased region" description="Basic and acidic residues" evidence="1">
    <location>
        <begin position="145"/>
        <end position="156"/>
    </location>
</feature>
<evidence type="ECO:0000313" key="3">
    <source>
        <dbReference type="Proteomes" id="UP001438707"/>
    </source>
</evidence>